<sequence length="152" mass="16894">MLTTPKSTSIKGPQCVVAVGEDIDVLVIMTASSNSENIFFLKPGRGKAEDALYCAETMNIVPHIRDNISFLHAFSGCGTTSALFRQGKKRFINVLCSTELQQVVNIFRDENACMDDIDEARQKVLITMPGKNSEETLDSLRFKLFLKITSKK</sequence>
<protein>
    <submittedName>
        <fullName evidence="1">Uncharacterized protein</fullName>
    </submittedName>
</protein>
<accession>A0A4Y2AH41</accession>
<proteinExistence type="predicted"/>
<evidence type="ECO:0000313" key="1">
    <source>
        <dbReference type="EMBL" id="GBL79118.1"/>
    </source>
</evidence>
<dbReference type="EMBL" id="BGPR01000018">
    <property type="protein sequence ID" value="GBL79118.1"/>
    <property type="molecule type" value="Genomic_DNA"/>
</dbReference>
<comment type="caution">
    <text evidence="1">The sequence shown here is derived from an EMBL/GenBank/DDBJ whole genome shotgun (WGS) entry which is preliminary data.</text>
</comment>
<dbReference type="OrthoDB" id="6156427at2759"/>
<dbReference type="AlphaFoldDB" id="A0A4Y2AH41"/>
<dbReference type="Proteomes" id="UP000499080">
    <property type="component" value="Unassembled WGS sequence"/>
</dbReference>
<reference evidence="1 2" key="1">
    <citation type="journal article" date="2019" name="Sci. Rep.">
        <title>Orb-weaving spider Araneus ventricosus genome elucidates the spidroin gene catalogue.</title>
        <authorList>
            <person name="Kono N."/>
            <person name="Nakamura H."/>
            <person name="Ohtoshi R."/>
            <person name="Moran D.A.P."/>
            <person name="Shinohara A."/>
            <person name="Yoshida Y."/>
            <person name="Fujiwara M."/>
            <person name="Mori M."/>
            <person name="Tomita M."/>
            <person name="Arakawa K."/>
        </authorList>
    </citation>
    <scope>NUCLEOTIDE SEQUENCE [LARGE SCALE GENOMIC DNA]</scope>
</reference>
<keyword evidence="2" id="KW-1185">Reference proteome</keyword>
<organism evidence="1 2">
    <name type="scientific">Araneus ventricosus</name>
    <name type="common">Orbweaver spider</name>
    <name type="synonym">Epeira ventricosa</name>
    <dbReference type="NCBI Taxonomy" id="182803"/>
    <lineage>
        <taxon>Eukaryota</taxon>
        <taxon>Metazoa</taxon>
        <taxon>Ecdysozoa</taxon>
        <taxon>Arthropoda</taxon>
        <taxon>Chelicerata</taxon>
        <taxon>Arachnida</taxon>
        <taxon>Araneae</taxon>
        <taxon>Araneomorphae</taxon>
        <taxon>Entelegynae</taxon>
        <taxon>Araneoidea</taxon>
        <taxon>Araneidae</taxon>
        <taxon>Araneus</taxon>
    </lineage>
</organism>
<name>A0A4Y2AH41_ARAVE</name>
<evidence type="ECO:0000313" key="2">
    <source>
        <dbReference type="Proteomes" id="UP000499080"/>
    </source>
</evidence>
<gene>
    <name evidence="1" type="ORF">AVEN_92370_1</name>
</gene>